<feature type="transmembrane region" description="Helical" evidence="2">
    <location>
        <begin position="74"/>
        <end position="94"/>
    </location>
</feature>
<keyword evidence="2" id="KW-1133">Transmembrane helix</keyword>
<dbReference type="AlphaFoldDB" id="X1E839"/>
<proteinExistence type="predicted"/>
<name>X1E839_9ZZZZ</name>
<reference evidence="3" key="1">
    <citation type="journal article" date="2014" name="Front. Microbiol.">
        <title>High frequency of phylogenetically diverse reductive dehalogenase-homologous genes in deep subseafloor sedimentary metagenomes.</title>
        <authorList>
            <person name="Kawai M."/>
            <person name="Futagami T."/>
            <person name="Toyoda A."/>
            <person name="Takaki Y."/>
            <person name="Nishi S."/>
            <person name="Hori S."/>
            <person name="Arai W."/>
            <person name="Tsubouchi T."/>
            <person name="Morono Y."/>
            <person name="Uchiyama I."/>
            <person name="Ito T."/>
            <person name="Fujiyama A."/>
            <person name="Inagaki F."/>
            <person name="Takami H."/>
        </authorList>
    </citation>
    <scope>NUCLEOTIDE SEQUENCE</scope>
    <source>
        <strain evidence="3">Expedition CK06-06</strain>
    </source>
</reference>
<keyword evidence="2" id="KW-0472">Membrane</keyword>
<feature type="non-terminal residue" evidence="3">
    <location>
        <position position="95"/>
    </location>
</feature>
<feature type="region of interest" description="Disordered" evidence="1">
    <location>
        <begin position="1"/>
        <end position="35"/>
    </location>
</feature>
<evidence type="ECO:0000313" key="3">
    <source>
        <dbReference type="EMBL" id="GAH04828.1"/>
    </source>
</evidence>
<comment type="caution">
    <text evidence="3">The sequence shown here is derived from an EMBL/GenBank/DDBJ whole genome shotgun (WGS) entry which is preliminary data.</text>
</comment>
<keyword evidence="2" id="KW-0812">Transmembrane</keyword>
<gene>
    <name evidence="3" type="ORF">S01H4_42332</name>
</gene>
<evidence type="ECO:0000256" key="1">
    <source>
        <dbReference type="SAM" id="MobiDB-lite"/>
    </source>
</evidence>
<sequence length="95" mass="10770">MPEEKNEEDQLRELPSKPDKPPKPKKSKPAKSADFKEKLKKVGSGFVSFVKNIPSFFKNLFSVPKDPVKFRKKLILLIVFGILFLIIVAIVVFGV</sequence>
<evidence type="ECO:0000256" key="2">
    <source>
        <dbReference type="SAM" id="Phobius"/>
    </source>
</evidence>
<accession>X1E839</accession>
<protein>
    <submittedName>
        <fullName evidence="3">Uncharacterized protein</fullName>
    </submittedName>
</protein>
<dbReference type="EMBL" id="BART01023236">
    <property type="protein sequence ID" value="GAH04828.1"/>
    <property type="molecule type" value="Genomic_DNA"/>
</dbReference>
<organism evidence="3">
    <name type="scientific">marine sediment metagenome</name>
    <dbReference type="NCBI Taxonomy" id="412755"/>
    <lineage>
        <taxon>unclassified sequences</taxon>
        <taxon>metagenomes</taxon>
        <taxon>ecological metagenomes</taxon>
    </lineage>
</organism>
<feature type="compositionally biased region" description="Basic and acidic residues" evidence="1">
    <location>
        <begin position="8"/>
        <end position="22"/>
    </location>
</feature>